<keyword evidence="4 9" id="KW-0728">SH3 domain</keyword>
<keyword evidence="6" id="KW-0597">Phosphoprotein</keyword>
<feature type="compositionally biased region" description="Basic and acidic residues" evidence="10">
    <location>
        <begin position="321"/>
        <end position="352"/>
    </location>
</feature>
<dbReference type="InterPro" id="IPR021901">
    <property type="entry name" value="CAS_C"/>
</dbReference>
<feature type="domain" description="SH3" evidence="11">
    <location>
        <begin position="3"/>
        <end position="65"/>
    </location>
</feature>
<dbReference type="GO" id="GO:0005925">
    <property type="term" value="C:focal adhesion"/>
    <property type="evidence" value="ECO:0007669"/>
    <property type="project" value="UniProtKB-SubCell"/>
</dbReference>
<feature type="compositionally biased region" description="Polar residues" evidence="10">
    <location>
        <begin position="236"/>
        <end position="248"/>
    </location>
</feature>
<protein>
    <submittedName>
        <fullName evidence="12">Breast cancer anti-estrogen resistance protein 1</fullName>
    </submittedName>
</protein>
<dbReference type="GO" id="GO:0005737">
    <property type="term" value="C:cytoplasm"/>
    <property type="evidence" value="ECO:0007669"/>
    <property type="project" value="UniProtKB-SubCell"/>
</dbReference>
<evidence type="ECO:0000256" key="1">
    <source>
        <dbReference type="ARBA" id="ARBA00004246"/>
    </source>
</evidence>
<dbReference type="CDD" id="cd11844">
    <property type="entry name" value="SH3_CAS"/>
    <property type="match status" value="1"/>
</dbReference>
<dbReference type="OrthoDB" id="5983572at2759"/>
<dbReference type="FunFam" id="2.30.30.40:FF:000009">
    <property type="entry name" value="Breast cancer anti-estrogen resistance 1"/>
    <property type="match status" value="1"/>
</dbReference>
<evidence type="ECO:0000256" key="8">
    <source>
        <dbReference type="ARBA" id="ARBA00022949"/>
    </source>
</evidence>
<keyword evidence="8" id="KW-0965">Cell junction</keyword>
<dbReference type="Pfam" id="PF14604">
    <property type="entry name" value="SH3_9"/>
    <property type="match status" value="1"/>
</dbReference>
<accession>A0A5N5SXU7</accession>
<evidence type="ECO:0000256" key="4">
    <source>
        <dbReference type="ARBA" id="ARBA00022443"/>
    </source>
</evidence>
<evidence type="ECO:0000256" key="5">
    <source>
        <dbReference type="ARBA" id="ARBA00022490"/>
    </source>
</evidence>
<dbReference type="InterPro" id="IPR014928">
    <property type="entry name" value="Serine_rich_dom"/>
</dbReference>
<evidence type="ECO:0000313" key="13">
    <source>
        <dbReference type="Proteomes" id="UP000326759"/>
    </source>
</evidence>
<organism evidence="12 13">
    <name type="scientific">Armadillidium nasatum</name>
    <dbReference type="NCBI Taxonomy" id="96803"/>
    <lineage>
        <taxon>Eukaryota</taxon>
        <taxon>Metazoa</taxon>
        <taxon>Ecdysozoa</taxon>
        <taxon>Arthropoda</taxon>
        <taxon>Crustacea</taxon>
        <taxon>Multicrustacea</taxon>
        <taxon>Malacostraca</taxon>
        <taxon>Eumalacostraca</taxon>
        <taxon>Peracarida</taxon>
        <taxon>Isopoda</taxon>
        <taxon>Oniscidea</taxon>
        <taxon>Crinocheta</taxon>
        <taxon>Armadillidiidae</taxon>
        <taxon>Armadillidium</taxon>
    </lineage>
</organism>
<evidence type="ECO:0000256" key="2">
    <source>
        <dbReference type="ARBA" id="ARBA00004496"/>
    </source>
</evidence>
<dbReference type="Pfam" id="PF08824">
    <property type="entry name" value="Serine_rich"/>
    <property type="match status" value="1"/>
</dbReference>
<evidence type="ECO:0000313" key="12">
    <source>
        <dbReference type="EMBL" id="KAB7499043.1"/>
    </source>
</evidence>
<comment type="subcellular location">
    <subcellularLocation>
        <location evidence="1">Cell junction</location>
        <location evidence="1">Focal adhesion</location>
    </subcellularLocation>
    <subcellularLocation>
        <location evidence="2">Cytoplasm</location>
    </subcellularLocation>
</comment>
<feature type="compositionally biased region" description="Polar residues" evidence="10">
    <location>
        <begin position="201"/>
        <end position="210"/>
    </location>
</feature>
<dbReference type="GO" id="GO:0007155">
    <property type="term" value="P:cell adhesion"/>
    <property type="evidence" value="ECO:0007669"/>
    <property type="project" value="UniProtKB-KW"/>
</dbReference>
<evidence type="ECO:0000256" key="7">
    <source>
        <dbReference type="ARBA" id="ARBA00022889"/>
    </source>
</evidence>
<evidence type="ECO:0000256" key="3">
    <source>
        <dbReference type="ARBA" id="ARBA00007848"/>
    </source>
</evidence>
<keyword evidence="13" id="KW-1185">Reference proteome</keyword>
<name>A0A5N5SXU7_9CRUS</name>
<dbReference type="Proteomes" id="UP000326759">
    <property type="component" value="Unassembled WGS sequence"/>
</dbReference>
<dbReference type="Gene3D" id="2.30.30.40">
    <property type="entry name" value="SH3 Domains"/>
    <property type="match status" value="1"/>
</dbReference>
<gene>
    <name evidence="12" type="primary">BCAR1</name>
    <name evidence="12" type="ORF">Anas_06504</name>
</gene>
<dbReference type="CDD" id="cd11564">
    <property type="entry name" value="FAT-like_CAS_C"/>
    <property type="match status" value="1"/>
</dbReference>
<reference evidence="12 13" key="1">
    <citation type="journal article" date="2019" name="PLoS Biol.">
        <title>Sex chromosomes control vertical transmission of feminizing Wolbachia symbionts in an isopod.</title>
        <authorList>
            <person name="Becking T."/>
            <person name="Chebbi M.A."/>
            <person name="Giraud I."/>
            <person name="Moumen B."/>
            <person name="Laverre T."/>
            <person name="Caubet Y."/>
            <person name="Peccoud J."/>
            <person name="Gilbert C."/>
            <person name="Cordaux R."/>
        </authorList>
    </citation>
    <scope>NUCLEOTIDE SEQUENCE [LARGE SCALE GENOMIC DNA]</scope>
    <source>
        <strain evidence="12">ANa2</strain>
        <tissue evidence="12">Whole body excluding digestive tract and cuticle</tissue>
    </source>
</reference>
<feature type="region of interest" description="Disordered" evidence="10">
    <location>
        <begin position="666"/>
        <end position="685"/>
    </location>
</feature>
<dbReference type="SMART" id="SM00326">
    <property type="entry name" value="SH3"/>
    <property type="match status" value="1"/>
</dbReference>
<dbReference type="InterPro" id="IPR001452">
    <property type="entry name" value="SH3_domain"/>
</dbReference>
<dbReference type="GO" id="GO:0005886">
    <property type="term" value="C:plasma membrane"/>
    <property type="evidence" value="ECO:0007669"/>
    <property type="project" value="TreeGrafter"/>
</dbReference>
<keyword evidence="7" id="KW-0130">Cell adhesion</keyword>
<feature type="compositionally biased region" description="Polar residues" evidence="10">
    <location>
        <begin position="353"/>
        <end position="370"/>
    </location>
</feature>
<evidence type="ECO:0000256" key="6">
    <source>
        <dbReference type="ARBA" id="ARBA00022553"/>
    </source>
</evidence>
<proteinExistence type="inferred from homology"/>
<keyword evidence="5" id="KW-0963">Cytoplasm</keyword>
<feature type="region of interest" description="Disordered" evidence="10">
    <location>
        <begin position="264"/>
        <end position="372"/>
    </location>
</feature>
<sequence length="822" mass="90882">MLCVNCVARALYDNVAESPDELAFCKGDLLTVLEQNTAGLEGWWLCSLRGRQGICPGNRLRIVPGCYDTGSGLTSTLTGVHNLSSGGNPGLQRGNSLPQQQQQQRTPSKKVVTPKRVGDVFTYDIPKPHAQLDYDVPPNRYPTEGKSSGSEASRLSRSSSLRYDTPRPLMRSSLEQYDTPRPLECQYDSPSSRPLYDSPRQALTTQQQHYDTPRASDASSGTPRSLIKGIRGGQPVSANKPSMGTQQTQDIQNQNLLLQEYDVPRPLSSEGDPRPSDRSSNISLMSCDSQLSTSSSASSLPASESLSLSSIGGGESNRSSLESHDVYDIPPEPRRFKPKLPPREHKDLKEEQTPQNTTYDTPQSNLTWSKSGEAVYDVPPQVSRDTRSSDTFDSILNRLSSGSDSSGADMDLANFKELPLELNSAVETLIKCRQEALSAVEKIAILKSLKFEFENVDEVKLSVYRLKDAVDKVVNFGRGSVGNALRAGEHKLAKRLSRLIDPIESASVLTCDAWKRLQSLPPGAAGKNIAQDQFTQVASITTSLGENVRHLANVIQSNAHLCFKRSQIIEKPLNTKVAEDEDKTPVQERPLPEIPIQKSDEFSETRTLLEDYDYVNLESKESVEREHKEIMESLPTELRKSYDNLIKQSHMTVDSNHKKILLKNSTKAENDNQNNSVTPTQLNPPKNIVRLDANDRQVLNFYGVQAKLHLQNLNSAIDAFLLTIENNQPPKIFIAHSKFVILSAHKLVYIGDTIHRNVMNTEIRTCVLNCTNALCDAMKNTVTAAKTAALQFPSVTAVQAMVDAFVSISHLSNNLKKAICRD</sequence>
<comment type="caution">
    <text evidence="12">The sequence shown here is derived from an EMBL/GenBank/DDBJ whole genome shotgun (WGS) entry which is preliminary data.</text>
</comment>
<comment type="similarity">
    <text evidence="3">Belongs to the CAS family.</text>
</comment>
<dbReference type="Gene3D" id="1.20.120.830">
    <property type="entry name" value="Serine-rich domain"/>
    <property type="match status" value="1"/>
</dbReference>
<dbReference type="InterPro" id="IPR037362">
    <property type="entry name" value="CAS_fam"/>
</dbReference>
<dbReference type="PROSITE" id="PS50002">
    <property type="entry name" value="SH3"/>
    <property type="match status" value="1"/>
</dbReference>
<evidence type="ECO:0000256" key="10">
    <source>
        <dbReference type="SAM" id="MobiDB-lite"/>
    </source>
</evidence>
<dbReference type="InterPro" id="IPR038319">
    <property type="entry name" value="Serine_rich_sf"/>
</dbReference>
<dbReference type="PANTHER" id="PTHR10654">
    <property type="entry name" value="CAS SCAFFOLDING PROTEIN"/>
    <property type="match status" value="1"/>
</dbReference>
<evidence type="ECO:0000256" key="9">
    <source>
        <dbReference type="PROSITE-ProRule" id="PRU00192"/>
    </source>
</evidence>
<feature type="region of interest" description="Disordered" evidence="10">
    <location>
        <begin position="79"/>
        <end position="248"/>
    </location>
</feature>
<dbReference type="GO" id="GO:0016477">
    <property type="term" value="P:cell migration"/>
    <property type="evidence" value="ECO:0007669"/>
    <property type="project" value="TreeGrafter"/>
</dbReference>
<feature type="compositionally biased region" description="Low complexity" evidence="10">
    <location>
        <begin position="147"/>
        <end position="162"/>
    </location>
</feature>
<dbReference type="InterPro" id="IPR036028">
    <property type="entry name" value="SH3-like_dom_sf"/>
</dbReference>
<dbReference type="SUPFAM" id="SSF50044">
    <property type="entry name" value="SH3-domain"/>
    <property type="match status" value="1"/>
</dbReference>
<dbReference type="Pfam" id="PF12026">
    <property type="entry name" value="CAS_C"/>
    <property type="match status" value="1"/>
</dbReference>
<dbReference type="Gene3D" id="1.20.120.230">
    <property type="entry name" value="Alpha-catenin/vinculin-like"/>
    <property type="match status" value="1"/>
</dbReference>
<dbReference type="EMBL" id="SEYY01018733">
    <property type="protein sequence ID" value="KAB7499043.1"/>
    <property type="molecule type" value="Genomic_DNA"/>
</dbReference>
<dbReference type="GO" id="GO:0007169">
    <property type="term" value="P:cell surface receptor protein tyrosine kinase signaling pathway"/>
    <property type="evidence" value="ECO:0007669"/>
    <property type="project" value="TreeGrafter"/>
</dbReference>
<feature type="compositionally biased region" description="Low complexity" evidence="10">
    <location>
        <begin position="283"/>
        <end position="310"/>
    </location>
</feature>
<evidence type="ECO:0000259" key="11">
    <source>
        <dbReference type="PROSITE" id="PS50002"/>
    </source>
</evidence>
<dbReference type="PANTHER" id="PTHR10654:SF18">
    <property type="entry name" value="IP17195P"/>
    <property type="match status" value="1"/>
</dbReference>
<dbReference type="FunFam" id="1.20.120.230:FF:000001">
    <property type="entry name" value="Breast cancer anti-estrogen resistance 1"/>
    <property type="match status" value="1"/>
</dbReference>
<feature type="compositionally biased region" description="Polar residues" evidence="10">
    <location>
        <begin position="666"/>
        <end position="684"/>
    </location>
</feature>
<dbReference type="AlphaFoldDB" id="A0A5N5SXU7"/>